<sequence length="470" mass="52420">MLFTSRVMLSASKSTCQASRGTADAEDLMKEFDAKREEIARKNEQIEQDVVELCKHIRERNLTSDSASLGYVASARTKACYRLAEELYSLREDVKSNVQGDMGDELCKRVDDGIYDVSVAQERLLINYMIEEMFILDEDRRVLCGDPAKIVPFPSIPVHVLDSTRMLTTLHCGKVFLGALHSSLHPMHVTQFLRVVARNLPPNLDAARVRSRYFAIVGTLQKHCISDVFLAEPESTQMLPVNIPWDTTSIFRIGARNEAFVDVLESFSAILDTNHNVIASEIAGSIVCRTSFAKMCEIRVAVSAGDVEFTGEVVSTRCGSVHTFETTGYSSSIVLARYIRRDAAPPVTLSRTEEGYELSLLAPLDMVDVLIPVPRTAYSVSVAVDQGAARHAESRSAVEWKLKDTSFPRAHMKLRMLSLEDEALHPAQISFRGSGNMSKVCVLSVRGSMKIESYAKYRVESRAYEVRMDK</sequence>
<organism evidence="2">
    <name type="scientific">Menopon gallinae</name>
    <name type="common">poultry shaft louse</name>
    <dbReference type="NCBI Taxonomy" id="328185"/>
    <lineage>
        <taxon>Eukaryota</taxon>
        <taxon>Metazoa</taxon>
        <taxon>Ecdysozoa</taxon>
        <taxon>Arthropoda</taxon>
        <taxon>Hexapoda</taxon>
        <taxon>Insecta</taxon>
        <taxon>Pterygota</taxon>
        <taxon>Neoptera</taxon>
        <taxon>Paraneoptera</taxon>
        <taxon>Psocodea</taxon>
        <taxon>Troctomorpha</taxon>
        <taxon>Phthiraptera</taxon>
        <taxon>Amblycera</taxon>
        <taxon>Menoponidae</taxon>
        <taxon>Menopon</taxon>
    </lineage>
</organism>
<reference evidence="2" key="1">
    <citation type="journal article" date="2024" name="Gigascience">
        <title>Chromosome-level genome of the poultry shaft louse Menopon gallinae provides insight into the host-switching and adaptive evolution of parasitic lice.</title>
        <authorList>
            <person name="Xu Y."/>
            <person name="Ma L."/>
            <person name="Liu S."/>
            <person name="Liang Y."/>
            <person name="Liu Q."/>
            <person name="He Z."/>
            <person name="Tian L."/>
            <person name="Duan Y."/>
            <person name="Cai W."/>
            <person name="Li H."/>
            <person name="Song F."/>
        </authorList>
    </citation>
    <scope>NUCLEOTIDE SEQUENCE</scope>
    <source>
        <strain evidence="2">Cailab_2023a</strain>
    </source>
</reference>
<dbReference type="InterPro" id="IPR028565">
    <property type="entry name" value="MHD"/>
</dbReference>
<dbReference type="EMBL" id="JARGDH010000006">
    <property type="protein sequence ID" value="KAL0265708.1"/>
    <property type="molecule type" value="Genomic_DNA"/>
</dbReference>
<dbReference type="PROSITE" id="PS51072">
    <property type="entry name" value="MHD"/>
    <property type="match status" value="1"/>
</dbReference>
<evidence type="ECO:0000313" key="2">
    <source>
        <dbReference type="EMBL" id="KAL0265708.1"/>
    </source>
</evidence>
<dbReference type="InterPro" id="IPR036168">
    <property type="entry name" value="AP2_Mu_C_sf"/>
</dbReference>
<evidence type="ECO:0000259" key="1">
    <source>
        <dbReference type="PROSITE" id="PS51072"/>
    </source>
</evidence>
<accession>A0AAW2H7J1</accession>
<comment type="caution">
    <text evidence="2">The sequence shown here is derived from an EMBL/GenBank/DDBJ whole genome shotgun (WGS) entry which is preliminary data.</text>
</comment>
<gene>
    <name evidence="2" type="ORF">PYX00_011422</name>
</gene>
<feature type="domain" description="MHD" evidence="1">
    <location>
        <begin position="256"/>
        <end position="467"/>
    </location>
</feature>
<dbReference type="AlphaFoldDB" id="A0AAW2H7J1"/>
<protein>
    <recommendedName>
        <fullName evidence="1">MHD domain-containing protein</fullName>
    </recommendedName>
</protein>
<dbReference type="InterPro" id="IPR050431">
    <property type="entry name" value="Adaptor_comp_med_subunit"/>
</dbReference>
<proteinExistence type="predicted"/>
<name>A0AAW2H7J1_9NEOP</name>
<dbReference type="Gene3D" id="2.60.40.1170">
    <property type="entry name" value="Mu homology domain, subdomain B"/>
    <property type="match status" value="2"/>
</dbReference>
<dbReference type="PANTHER" id="PTHR10529">
    <property type="entry name" value="AP COMPLEX SUBUNIT MU"/>
    <property type="match status" value="1"/>
</dbReference>
<dbReference type="Pfam" id="PF00928">
    <property type="entry name" value="Adap_comp_sub"/>
    <property type="match status" value="1"/>
</dbReference>
<dbReference type="SUPFAM" id="SSF49447">
    <property type="entry name" value="Second domain of Mu2 adaptin subunit (ap50) of ap2 adaptor"/>
    <property type="match status" value="1"/>
</dbReference>